<dbReference type="GO" id="GO:0008270">
    <property type="term" value="F:zinc ion binding"/>
    <property type="evidence" value="ECO:0007669"/>
    <property type="project" value="InterPro"/>
</dbReference>
<gene>
    <name evidence="2" type="ordered locus">BN6_29500</name>
</gene>
<reference evidence="2 3" key="1">
    <citation type="journal article" date="2012" name="BMC Genomics">
        <title>Complete genome sequence of Saccharothrix espanaensis DSM 44229T and comparison to the other completely sequenced Pseudonocardiaceae.</title>
        <authorList>
            <person name="Strobel T."/>
            <person name="Al-Dilaimi A."/>
            <person name="Blom J."/>
            <person name="Gessner A."/>
            <person name="Kalinowski J."/>
            <person name="Luzhetska M."/>
            <person name="Puhler A."/>
            <person name="Szczepanowski R."/>
            <person name="Bechthold A."/>
            <person name="Ruckert C."/>
        </authorList>
    </citation>
    <scope>NUCLEOTIDE SEQUENCE [LARGE SCALE GENOMIC DNA]</scope>
    <source>
        <strain evidence="3">ATCC 51144 / DSM 44229 / JCM 9112 / NBRC 15066 / NRRL 15764</strain>
    </source>
</reference>
<accession>K0JRJ8</accession>
<dbReference type="InterPro" id="IPR000834">
    <property type="entry name" value="Peptidase_M14"/>
</dbReference>
<evidence type="ECO:0000313" key="2">
    <source>
        <dbReference type="EMBL" id="CCH30260.1"/>
    </source>
</evidence>
<dbReference type="HOGENOM" id="CLU_047694_1_0_11"/>
<sequence>MTDDVDIRTALRALPRIDRFPSVDELTAELDALAGGYPDLVTLRRIGTSRLGEPIRMASIGSGDRDALVFGGPHPNEPVGFASVRELGRLLCADDALRTGLGYRWHLIPCIDPDGARLNESWYAHPGDRGACARGFYRPAGNEQVEWTFAHREEPGWFDGVLPETAALAHAIDLVRPALQSSLHNGEYGGVFHYLRTDNPDLPGRLAEVAAWFGLPPHNAVWELPESGVLAPGVLRLPTVQELARPGLPATFGASSADYASRYGTTSLVSEVPYWEDARAADTSPCGRAFGEVLPVHLALLREAVDVLDAVGETARPDLRLDTPFRRSAADTVDQARELCDGWAHVLRDEEASRRPATVAEECSFEVLPHVVRLRLAGTVLRLFRAEIGAGNTRAGVRQGVAAVERLFTTWLAEADEAMPGEPIDPRRLVATQLAATLTAAATLR</sequence>
<dbReference type="KEGG" id="sesp:BN6_29500"/>
<evidence type="ECO:0000259" key="1">
    <source>
        <dbReference type="Pfam" id="PF00246"/>
    </source>
</evidence>
<dbReference type="RefSeq" id="WP_015100372.1">
    <property type="nucleotide sequence ID" value="NC_019673.1"/>
</dbReference>
<feature type="domain" description="Peptidase M14" evidence="1">
    <location>
        <begin position="27"/>
        <end position="120"/>
    </location>
</feature>
<dbReference type="STRING" id="1179773.BN6_29500"/>
<dbReference type="EMBL" id="HE804045">
    <property type="protein sequence ID" value="CCH30260.1"/>
    <property type="molecule type" value="Genomic_DNA"/>
</dbReference>
<dbReference type="PATRIC" id="fig|1179773.3.peg.2943"/>
<dbReference type="GO" id="GO:0004181">
    <property type="term" value="F:metallocarboxypeptidase activity"/>
    <property type="evidence" value="ECO:0007669"/>
    <property type="project" value="InterPro"/>
</dbReference>
<dbReference type="Pfam" id="PF00246">
    <property type="entry name" value="Peptidase_M14"/>
    <property type="match status" value="1"/>
</dbReference>
<dbReference type="SUPFAM" id="SSF53187">
    <property type="entry name" value="Zn-dependent exopeptidases"/>
    <property type="match status" value="1"/>
</dbReference>
<dbReference type="Proteomes" id="UP000006281">
    <property type="component" value="Chromosome"/>
</dbReference>
<dbReference type="Gene3D" id="3.40.630.10">
    <property type="entry name" value="Zn peptidases"/>
    <property type="match status" value="1"/>
</dbReference>
<protein>
    <recommendedName>
        <fullName evidence="1">Peptidase M14 domain-containing protein</fullName>
    </recommendedName>
</protein>
<dbReference type="eggNOG" id="COG2866">
    <property type="taxonomic scope" value="Bacteria"/>
</dbReference>
<keyword evidence="3" id="KW-1185">Reference proteome</keyword>
<dbReference type="AlphaFoldDB" id="K0JRJ8"/>
<proteinExistence type="predicted"/>
<evidence type="ECO:0000313" key="3">
    <source>
        <dbReference type="Proteomes" id="UP000006281"/>
    </source>
</evidence>
<dbReference type="GO" id="GO:0006508">
    <property type="term" value="P:proteolysis"/>
    <property type="evidence" value="ECO:0007669"/>
    <property type="project" value="InterPro"/>
</dbReference>
<organism evidence="2 3">
    <name type="scientific">Saccharothrix espanaensis (strain ATCC 51144 / DSM 44229 / JCM 9112 / NBRC 15066 / NRRL 15764)</name>
    <dbReference type="NCBI Taxonomy" id="1179773"/>
    <lineage>
        <taxon>Bacteria</taxon>
        <taxon>Bacillati</taxon>
        <taxon>Actinomycetota</taxon>
        <taxon>Actinomycetes</taxon>
        <taxon>Pseudonocardiales</taxon>
        <taxon>Pseudonocardiaceae</taxon>
        <taxon>Saccharothrix</taxon>
    </lineage>
</organism>
<name>K0JRJ8_SACES</name>
<dbReference type="OrthoDB" id="4499135at2"/>